<organism evidence="3 4">
    <name type="scientific">Egibacter rhizosphaerae</name>
    <dbReference type="NCBI Taxonomy" id="1670831"/>
    <lineage>
        <taxon>Bacteria</taxon>
        <taxon>Bacillati</taxon>
        <taxon>Actinomycetota</taxon>
        <taxon>Nitriliruptoria</taxon>
        <taxon>Egibacterales</taxon>
        <taxon>Egibacteraceae</taxon>
        <taxon>Egibacter</taxon>
    </lineage>
</organism>
<dbReference type="Gene3D" id="3.40.980.20">
    <property type="entry name" value="Four-carbon acid sugar kinase, nucleotide binding domain"/>
    <property type="match status" value="1"/>
</dbReference>
<reference evidence="3 4" key="1">
    <citation type="submission" date="2019-01" db="EMBL/GenBank/DDBJ databases">
        <title>Egibacter rhizosphaerae EGI 80759T.</title>
        <authorList>
            <person name="Chen D.-D."/>
            <person name="Tian Y."/>
            <person name="Jiao J.-Y."/>
            <person name="Zhang X.-T."/>
            <person name="Zhang Y.-G."/>
            <person name="Zhang Y."/>
            <person name="Xiao M."/>
            <person name="Shu W.-S."/>
            <person name="Li W.-J."/>
        </authorList>
    </citation>
    <scope>NUCLEOTIDE SEQUENCE [LARGE SCALE GENOMIC DNA]</scope>
    <source>
        <strain evidence="3 4">EGI 80759</strain>
    </source>
</reference>
<dbReference type="AlphaFoldDB" id="A0A411YEI0"/>
<dbReference type="Proteomes" id="UP000291469">
    <property type="component" value="Chromosome"/>
</dbReference>
<dbReference type="EMBL" id="CP036402">
    <property type="protein sequence ID" value="QBI19600.1"/>
    <property type="molecule type" value="Genomic_DNA"/>
</dbReference>
<feature type="region of interest" description="Disordered" evidence="1">
    <location>
        <begin position="1"/>
        <end position="36"/>
    </location>
</feature>
<evidence type="ECO:0000256" key="1">
    <source>
        <dbReference type="SAM" id="MobiDB-lite"/>
    </source>
</evidence>
<dbReference type="Pfam" id="PF17042">
    <property type="entry name" value="NBD_C"/>
    <property type="match status" value="1"/>
</dbReference>
<dbReference type="SUPFAM" id="SSF142764">
    <property type="entry name" value="YgbK-like"/>
    <property type="match status" value="1"/>
</dbReference>
<dbReference type="RefSeq" id="WP_131154597.1">
    <property type="nucleotide sequence ID" value="NZ_CP036402.1"/>
</dbReference>
<gene>
    <name evidence="3" type="ORF">ER308_08575</name>
</gene>
<dbReference type="InterPro" id="IPR042213">
    <property type="entry name" value="NBD_C_sf"/>
</dbReference>
<name>A0A411YEI0_9ACTN</name>
<sequence length="151" mass="16917">MRSPTSSARTTSTSSRGRRWTTPWSPGARGSRARSRGTCRPQRCLRTTTRVVAGRVRCWCCRAAARRRRCASWLSRGRRCPRTDSTLSSIPPGRRWLLERLDVGHVEVLEEQERGVPWCRTIDGSHVRLLLKSGNFGSDRLLVDAAGLGTA</sequence>
<dbReference type="KEGG" id="erz:ER308_08575"/>
<evidence type="ECO:0000259" key="2">
    <source>
        <dbReference type="Pfam" id="PF17042"/>
    </source>
</evidence>
<feature type="domain" description="Four-carbon acid sugar kinase nucleotide binding" evidence="2">
    <location>
        <begin position="98"/>
        <end position="142"/>
    </location>
</feature>
<accession>A0A411YEI0</accession>
<protein>
    <recommendedName>
        <fullName evidence="2">Four-carbon acid sugar kinase nucleotide binding domain-containing protein</fullName>
    </recommendedName>
</protein>
<evidence type="ECO:0000313" key="3">
    <source>
        <dbReference type="EMBL" id="QBI19600.1"/>
    </source>
</evidence>
<dbReference type="OrthoDB" id="191465at2"/>
<feature type="compositionally biased region" description="Low complexity" evidence="1">
    <location>
        <begin position="1"/>
        <end position="30"/>
    </location>
</feature>
<dbReference type="InterPro" id="IPR031475">
    <property type="entry name" value="NBD_C"/>
</dbReference>
<proteinExistence type="predicted"/>
<evidence type="ECO:0000313" key="4">
    <source>
        <dbReference type="Proteomes" id="UP000291469"/>
    </source>
</evidence>
<keyword evidence="4" id="KW-1185">Reference proteome</keyword>